<dbReference type="Gene3D" id="3.10.450.50">
    <property type="match status" value="1"/>
</dbReference>
<gene>
    <name evidence="2" type="ORF">SAMN05216588_12318</name>
</gene>
<proteinExistence type="predicted"/>
<dbReference type="Pfam" id="PF12870">
    <property type="entry name" value="DUF4878"/>
    <property type="match status" value="1"/>
</dbReference>
<dbReference type="EMBL" id="FNDG01000023">
    <property type="protein sequence ID" value="SDI72649.1"/>
    <property type="molecule type" value="Genomic_DNA"/>
</dbReference>
<dbReference type="InterPro" id="IPR024267">
    <property type="entry name" value="DUF4878"/>
</dbReference>
<reference evidence="2 3" key="1">
    <citation type="submission" date="2016-10" db="EMBL/GenBank/DDBJ databases">
        <authorList>
            <person name="de Groot N.N."/>
        </authorList>
    </citation>
    <scope>NUCLEOTIDE SEQUENCE [LARGE SCALE GENOMIC DNA]</scope>
    <source>
        <strain evidence="2 3">LMG 18387</strain>
    </source>
</reference>
<feature type="domain" description="DUF4878" evidence="1">
    <location>
        <begin position="21"/>
        <end position="132"/>
    </location>
</feature>
<sequence>MAALYRSFLVLATSVLLVACSSGGSPETVAESFIEASFSNDADAMFKLIAVPADAGEGAEEMVRGKLKMAVAKRAEMAATLGGVDEVKAGEATYNDDKTQATTQVTITFKKADVPAKTESVRLTKVDDQWKVRL</sequence>
<dbReference type="STRING" id="29435.SAMN05216588_12318"/>
<evidence type="ECO:0000313" key="2">
    <source>
        <dbReference type="EMBL" id="SDI72649.1"/>
    </source>
</evidence>
<dbReference type="RefSeq" id="WP_167359799.1">
    <property type="nucleotide sequence ID" value="NZ_FNDG01000023.1"/>
</dbReference>
<dbReference type="PROSITE" id="PS51257">
    <property type="entry name" value="PROKAR_LIPOPROTEIN"/>
    <property type="match status" value="1"/>
</dbReference>
<accession>A0A1G8MX72</accession>
<dbReference type="Proteomes" id="UP000198606">
    <property type="component" value="Unassembled WGS sequence"/>
</dbReference>
<evidence type="ECO:0000259" key="1">
    <source>
        <dbReference type="Pfam" id="PF12870"/>
    </source>
</evidence>
<organism evidence="2 3">
    <name type="scientific">Phytopseudomonas flavescens</name>
    <dbReference type="NCBI Taxonomy" id="29435"/>
    <lineage>
        <taxon>Bacteria</taxon>
        <taxon>Pseudomonadati</taxon>
        <taxon>Pseudomonadota</taxon>
        <taxon>Gammaproteobacteria</taxon>
        <taxon>Pseudomonadales</taxon>
        <taxon>Pseudomonadaceae</taxon>
        <taxon>Phytopseudomonas</taxon>
    </lineage>
</organism>
<dbReference type="AlphaFoldDB" id="A0A1G8MX72"/>
<protein>
    <recommendedName>
        <fullName evidence="1">DUF4878 domain-containing protein</fullName>
    </recommendedName>
</protein>
<name>A0A1G8MX72_9GAMM</name>
<evidence type="ECO:0000313" key="3">
    <source>
        <dbReference type="Proteomes" id="UP000198606"/>
    </source>
</evidence>